<dbReference type="AlphaFoldDB" id="A0AAV5SWY0"/>
<dbReference type="Proteomes" id="UP001432027">
    <property type="component" value="Unassembled WGS sequence"/>
</dbReference>
<evidence type="ECO:0000256" key="2">
    <source>
        <dbReference type="ARBA" id="ARBA00022801"/>
    </source>
</evidence>
<feature type="non-terminal residue" evidence="3">
    <location>
        <position position="1"/>
    </location>
</feature>
<sequence>ALWLDEINCIVRGHFALLESPLGDRSEFCGFVCVVNEESSKKYDLLVENADSFLKKLPWGKAYERQVHKA</sequence>
<dbReference type="Pfam" id="PF03571">
    <property type="entry name" value="Peptidase_M49"/>
    <property type="match status" value="1"/>
</dbReference>
<protein>
    <submittedName>
        <fullName evidence="3">Uncharacterized protein</fullName>
    </submittedName>
</protein>
<dbReference type="GO" id="GO:0046872">
    <property type="term" value="F:metal ion binding"/>
    <property type="evidence" value="ECO:0007669"/>
    <property type="project" value="UniProtKB-KW"/>
</dbReference>
<dbReference type="EMBL" id="BTSX01000002">
    <property type="protein sequence ID" value="GMS86513.1"/>
    <property type="molecule type" value="Genomic_DNA"/>
</dbReference>
<comment type="caution">
    <text evidence="3">The sequence shown here is derived from an EMBL/GenBank/DDBJ whole genome shotgun (WGS) entry which is preliminary data.</text>
</comment>
<reference evidence="3" key="1">
    <citation type="submission" date="2023-10" db="EMBL/GenBank/DDBJ databases">
        <title>Genome assembly of Pristionchus species.</title>
        <authorList>
            <person name="Yoshida K."/>
            <person name="Sommer R.J."/>
        </authorList>
    </citation>
    <scope>NUCLEOTIDE SEQUENCE</scope>
    <source>
        <strain evidence="3">RS0144</strain>
    </source>
</reference>
<evidence type="ECO:0000256" key="1">
    <source>
        <dbReference type="ARBA" id="ARBA00022723"/>
    </source>
</evidence>
<organism evidence="3 4">
    <name type="scientific">Pristionchus entomophagus</name>
    <dbReference type="NCBI Taxonomy" id="358040"/>
    <lineage>
        <taxon>Eukaryota</taxon>
        <taxon>Metazoa</taxon>
        <taxon>Ecdysozoa</taxon>
        <taxon>Nematoda</taxon>
        <taxon>Chromadorea</taxon>
        <taxon>Rhabditida</taxon>
        <taxon>Rhabditina</taxon>
        <taxon>Diplogasteromorpha</taxon>
        <taxon>Diplogasteroidea</taxon>
        <taxon>Neodiplogasteridae</taxon>
        <taxon>Pristionchus</taxon>
    </lineage>
</organism>
<name>A0AAV5SWY0_9BILA</name>
<dbReference type="GO" id="GO:0016787">
    <property type="term" value="F:hydrolase activity"/>
    <property type="evidence" value="ECO:0007669"/>
    <property type="project" value="UniProtKB-KW"/>
</dbReference>
<keyword evidence="2" id="KW-0378">Hydrolase</keyword>
<evidence type="ECO:0000313" key="3">
    <source>
        <dbReference type="EMBL" id="GMS86513.1"/>
    </source>
</evidence>
<proteinExistence type="predicted"/>
<accession>A0AAV5SWY0</accession>
<dbReference type="InterPro" id="IPR039461">
    <property type="entry name" value="Peptidase_M49"/>
</dbReference>
<keyword evidence="4" id="KW-1185">Reference proteome</keyword>
<gene>
    <name evidence="3" type="ORF">PENTCL1PPCAC_8688</name>
</gene>
<keyword evidence="1" id="KW-0479">Metal-binding</keyword>
<evidence type="ECO:0000313" key="4">
    <source>
        <dbReference type="Proteomes" id="UP001432027"/>
    </source>
</evidence>